<dbReference type="EMBL" id="JBBWRZ010000003">
    <property type="protein sequence ID" value="KAK8239903.1"/>
    <property type="molecule type" value="Genomic_DNA"/>
</dbReference>
<organism evidence="2 3">
    <name type="scientific">Phyllosticta capitalensis</name>
    <dbReference type="NCBI Taxonomy" id="121624"/>
    <lineage>
        <taxon>Eukaryota</taxon>
        <taxon>Fungi</taxon>
        <taxon>Dikarya</taxon>
        <taxon>Ascomycota</taxon>
        <taxon>Pezizomycotina</taxon>
        <taxon>Dothideomycetes</taxon>
        <taxon>Dothideomycetes incertae sedis</taxon>
        <taxon>Botryosphaeriales</taxon>
        <taxon>Phyllostictaceae</taxon>
        <taxon>Phyllosticta</taxon>
    </lineage>
</organism>
<feature type="compositionally biased region" description="Basic residues" evidence="1">
    <location>
        <begin position="127"/>
        <end position="142"/>
    </location>
</feature>
<dbReference type="Proteomes" id="UP001492380">
    <property type="component" value="Unassembled WGS sequence"/>
</dbReference>
<feature type="region of interest" description="Disordered" evidence="1">
    <location>
        <begin position="119"/>
        <end position="218"/>
    </location>
</feature>
<evidence type="ECO:0000256" key="1">
    <source>
        <dbReference type="SAM" id="MobiDB-lite"/>
    </source>
</evidence>
<feature type="region of interest" description="Disordered" evidence="1">
    <location>
        <begin position="1"/>
        <end position="74"/>
    </location>
</feature>
<evidence type="ECO:0000313" key="2">
    <source>
        <dbReference type="EMBL" id="KAK8239903.1"/>
    </source>
</evidence>
<protein>
    <submittedName>
        <fullName evidence="2">Uncharacterized protein</fullName>
    </submittedName>
</protein>
<evidence type="ECO:0000313" key="3">
    <source>
        <dbReference type="Proteomes" id="UP001492380"/>
    </source>
</evidence>
<keyword evidence="3" id="KW-1185">Reference proteome</keyword>
<sequence>MTRRSLDDPVWSPATTLPGDRQRHEASMTGPFVFTTRSPNTQSSRLSQQPLAARGRDPLDRHVYPSRRADASSMPIPALASERQSLIANRPALLYHLPPGKGLRKIQNVDVNINKPRPLSIINTTHGRPHRASHHQSRRRQPLAREPPFVSETASHDHSIGSRARTRSSPALEGSPVRQSSRRRRVRRTGGGGGRGSVRARSQEGDGLRTVLGRGLAG</sequence>
<reference evidence="2 3" key="1">
    <citation type="submission" date="2024-04" db="EMBL/GenBank/DDBJ databases">
        <title>Phyllosticta paracitricarpa is synonymous to the EU quarantine fungus P. citricarpa based on phylogenomic analyses.</title>
        <authorList>
            <consortium name="Lawrence Berkeley National Laboratory"/>
            <person name="Van Ingen-Buijs V.A."/>
            <person name="Van Westerhoven A.C."/>
            <person name="Haridas S."/>
            <person name="Skiadas P."/>
            <person name="Martin F."/>
            <person name="Groenewald J.Z."/>
            <person name="Crous P.W."/>
            <person name="Seidl M.F."/>
        </authorList>
    </citation>
    <scope>NUCLEOTIDE SEQUENCE [LARGE SCALE GENOMIC DNA]</scope>
    <source>
        <strain evidence="2 3">CBS 123374</strain>
    </source>
</reference>
<name>A0ABR1YV20_9PEZI</name>
<feature type="compositionally biased region" description="Basic and acidic residues" evidence="1">
    <location>
        <begin position="54"/>
        <end position="70"/>
    </location>
</feature>
<gene>
    <name evidence="2" type="ORF">HDK90DRAFT_167386</name>
</gene>
<feature type="compositionally biased region" description="Polar residues" evidence="1">
    <location>
        <begin position="35"/>
        <end position="50"/>
    </location>
</feature>
<proteinExistence type="predicted"/>
<accession>A0ABR1YV20</accession>
<comment type="caution">
    <text evidence="2">The sequence shown here is derived from an EMBL/GenBank/DDBJ whole genome shotgun (WGS) entry which is preliminary data.</text>
</comment>